<accession>A0ABT7BX31</accession>
<name>A0ABT7BX31_9CYAN</name>
<dbReference type="EMBL" id="JAQOSQ010000009">
    <property type="protein sequence ID" value="MDJ1183750.1"/>
    <property type="molecule type" value="Genomic_DNA"/>
</dbReference>
<dbReference type="InterPro" id="IPR052032">
    <property type="entry name" value="ATP-dep_AA_Ligase"/>
</dbReference>
<dbReference type="RefSeq" id="WP_283758402.1">
    <property type="nucleotide sequence ID" value="NZ_JAQOSQ010000009.1"/>
</dbReference>
<sequence>MEPISVLVLCPQTIDRRNCKAIPDAEKYEFHFLDATLEASGLSPDFDGIKYLEQCRQYIQQHNIQVVLGTRDLPSLLQAQLSREFPHLRGPSLESSFLCLQKYYTHENIDFPSSQYALCRLNESKTVSQYLEEIEIPFPWIVKPCTAACSSAILKVNNPEEFAKAIAFYREYVVDSLQYLPKLLHAHIDSDRYPLIPSDTILVEEYIDYPYKCCVDGCVSHGEILIWSIADNHYYLTYPECFADYTFPSALPQPIQDNLCREYRTIVQQLIECGFDNQFIDVEFFVSDRGTIKLMEINGRMAPTSAFLYRQCLDRGDPYTALIAIGMGDKVKTPTQKPLVGGIFYLTSFARGMAKDLFDFELAHQFANLEVQVKPEQEITEVGASGFTLATMNLVGRSYVEIKEKADRIRRKLLKKPEFSPWN</sequence>
<evidence type="ECO:0000259" key="5">
    <source>
        <dbReference type="PROSITE" id="PS50975"/>
    </source>
</evidence>
<dbReference type="Gene3D" id="3.30.470.20">
    <property type="entry name" value="ATP-grasp fold, B domain"/>
    <property type="match status" value="1"/>
</dbReference>
<dbReference type="PROSITE" id="PS50975">
    <property type="entry name" value="ATP_GRASP"/>
    <property type="match status" value="1"/>
</dbReference>
<dbReference type="Proteomes" id="UP001232992">
    <property type="component" value="Unassembled WGS sequence"/>
</dbReference>
<dbReference type="PANTHER" id="PTHR43585:SF2">
    <property type="entry name" value="ATP-GRASP ENZYME FSQD"/>
    <property type="match status" value="1"/>
</dbReference>
<dbReference type="Gene3D" id="3.30.1490.20">
    <property type="entry name" value="ATP-grasp fold, A domain"/>
    <property type="match status" value="1"/>
</dbReference>
<proteinExistence type="predicted"/>
<protein>
    <submittedName>
        <fullName evidence="6">ATP-grasp domain-containing protein</fullName>
    </submittedName>
</protein>
<keyword evidence="2 4" id="KW-0547">Nucleotide-binding</keyword>
<dbReference type="SUPFAM" id="SSF56059">
    <property type="entry name" value="Glutathione synthetase ATP-binding domain-like"/>
    <property type="match status" value="1"/>
</dbReference>
<keyword evidence="1" id="KW-0436">Ligase</keyword>
<dbReference type="Pfam" id="PF13535">
    <property type="entry name" value="ATP-grasp_4"/>
    <property type="match status" value="1"/>
</dbReference>
<keyword evidence="7" id="KW-1185">Reference proteome</keyword>
<evidence type="ECO:0000313" key="7">
    <source>
        <dbReference type="Proteomes" id="UP001232992"/>
    </source>
</evidence>
<dbReference type="PANTHER" id="PTHR43585">
    <property type="entry name" value="FUMIPYRROLE BIOSYNTHESIS PROTEIN C"/>
    <property type="match status" value="1"/>
</dbReference>
<reference evidence="6 7" key="1">
    <citation type="submission" date="2023-01" db="EMBL/GenBank/DDBJ databases">
        <title>Novel diversity within Roseofilum (Cyanobacteria; Desertifilaceae) from marine benthic mats with descriptions of four novel species.</title>
        <authorList>
            <person name="Wang Y."/>
            <person name="Berthold D.E."/>
            <person name="Hu J."/>
            <person name="Lefler F.W."/>
            <person name="Laughinghouse H.D. IV."/>
        </authorList>
    </citation>
    <scope>NUCLEOTIDE SEQUENCE [LARGE SCALE GENOMIC DNA]</scope>
    <source>
        <strain evidence="6 7">BLCC-M143</strain>
    </source>
</reference>
<keyword evidence="3 4" id="KW-0067">ATP-binding</keyword>
<dbReference type="InterPro" id="IPR011761">
    <property type="entry name" value="ATP-grasp"/>
</dbReference>
<evidence type="ECO:0000313" key="6">
    <source>
        <dbReference type="EMBL" id="MDJ1183750.1"/>
    </source>
</evidence>
<comment type="caution">
    <text evidence="6">The sequence shown here is derived from an EMBL/GenBank/DDBJ whole genome shotgun (WGS) entry which is preliminary data.</text>
</comment>
<evidence type="ECO:0000256" key="3">
    <source>
        <dbReference type="ARBA" id="ARBA00022840"/>
    </source>
</evidence>
<gene>
    <name evidence="6" type="ORF">PMH09_11180</name>
</gene>
<dbReference type="InterPro" id="IPR013815">
    <property type="entry name" value="ATP_grasp_subdomain_1"/>
</dbReference>
<organism evidence="6 7">
    <name type="scientific">Roseofilum casamattae BLCC-M143</name>
    <dbReference type="NCBI Taxonomy" id="3022442"/>
    <lineage>
        <taxon>Bacteria</taxon>
        <taxon>Bacillati</taxon>
        <taxon>Cyanobacteriota</taxon>
        <taxon>Cyanophyceae</taxon>
        <taxon>Desertifilales</taxon>
        <taxon>Desertifilaceae</taxon>
        <taxon>Roseofilum</taxon>
        <taxon>Roseofilum casamattae</taxon>
    </lineage>
</organism>
<evidence type="ECO:0000256" key="2">
    <source>
        <dbReference type="ARBA" id="ARBA00022741"/>
    </source>
</evidence>
<feature type="domain" description="ATP-grasp" evidence="5">
    <location>
        <begin position="103"/>
        <end position="324"/>
    </location>
</feature>
<evidence type="ECO:0000256" key="1">
    <source>
        <dbReference type="ARBA" id="ARBA00022598"/>
    </source>
</evidence>
<evidence type="ECO:0000256" key="4">
    <source>
        <dbReference type="PROSITE-ProRule" id="PRU00409"/>
    </source>
</evidence>